<proteinExistence type="predicted"/>
<dbReference type="HOGENOM" id="CLU_000288_118_2_1"/>
<feature type="region of interest" description="Disordered" evidence="7">
    <location>
        <begin position="1"/>
        <end position="28"/>
    </location>
</feature>
<keyword evidence="6" id="KW-0067">ATP-binding</keyword>
<dbReference type="Gene3D" id="3.30.200.20">
    <property type="entry name" value="Phosphorylase Kinase, domain 1"/>
    <property type="match status" value="1"/>
</dbReference>
<evidence type="ECO:0000313" key="11">
    <source>
        <dbReference type="Proteomes" id="UP000001744"/>
    </source>
</evidence>
<dbReference type="SUPFAM" id="SSF56112">
    <property type="entry name" value="Protein kinase-like (PK-like)"/>
    <property type="match status" value="1"/>
</dbReference>
<dbReference type="AlphaFoldDB" id="B6K3H6"/>
<dbReference type="PANTHER" id="PTHR44167:SF23">
    <property type="entry name" value="CDC7 KINASE, ISOFORM A-RELATED"/>
    <property type="match status" value="1"/>
</dbReference>
<dbReference type="Gene3D" id="1.10.510.10">
    <property type="entry name" value="Transferase(Phosphotransferase) domain 1"/>
    <property type="match status" value="1"/>
</dbReference>
<dbReference type="GeneID" id="7048506"/>
<dbReference type="PROSITE" id="PS00108">
    <property type="entry name" value="PROTEIN_KINASE_ST"/>
    <property type="match status" value="1"/>
</dbReference>
<dbReference type="GO" id="GO:0033314">
    <property type="term" value="P:mitotic DNA replication checkpoint signaling"/>
    <property type="evidence" value="ECO:0007669"/>
    <property type="project" value="EnsemblFungi"/>
</dbReference>
<evidence type="ECO:0000256" key="5">
    <source>
        <dbReference type="ARBA" id="ARBA00022777"/>
    </source>
</evidence>
<organism evidence="9 11">
    <name type="scientific">Schizosaccharomyces japonicus (strain yFS275 / FY16936)</name>
    <name type="common">Fission yeast</name>
    <dbReference type="NCBI Taxonomy" id="402676"/>
    <lineage>
        <taxon>Eukaryota</taxon>
        <taxon>Fungi</taxon>
        <taxon>Dikarya</taxon>
        <taxon>Ascomycota</taxon>
        <taxon>Taphrinomycotina</taxon>
        <taxon>Schizosaccharomycetes</taxon>
        <taxon>Schizosaccharomycetales</taxon>
        <taxon>Schizosaccharomycetaceae</taxon>
        <taxon>Schizosaccharomyces</taxon>
    </lineage>
</organism>
<dbReference type="EC" id="2.7.11.1" evidence="1"/>
<evidence type="ECO:0000313" key="9">
    <source>
        <dbReference type="EMBL" id="EEB08033.1"/>
    </source>
</evidence>
<dbReference type="GO" id="GO:1903468">
    <property type="term" value="P:positive regulation of DNA replication initiation"/>
    <property type="evidence" value="ECO:0007669"/>
    <property type="project" value="EnsemblFungi"/>
</dbReference>
<keyword evidence="11" id="KW-1185">Reference proteome</keyword>
<evidence type="ECO:0000256" key="3">
    <source>
        <dbReference type="ARBA" id="ARBA00022679"/>
    </source>
</evidence>
<keyword evidence="3" id="KW-0808">Transferase</keyword>
<dbReference type="GO" id="GO:0001100">
    <property type="term" value="P:negative regulation of exit from mitosis"/>
    <property type="evidence" value="ECO:0007669"/>
    <property type="project" value="EnsemblFungi"/>
</dbReference>
<dbReference type="SMART" id="SM00220">
    <property type="entry name" value="S_TKc"/>
    <property type="match status" value="1"/>
</dbReference>
<dbReference type="Proteomes" id="UP000001744">
    <property type="component" value="Unassembled WGS sequence"/>
</dbReference>
<dbReference type="GO" id="GO:0000727">
    <property type="term" value="P:double-strand break repair via break-induced replication"/>
    <property type="evidence" value="ECO:0007669"/>
    <property type="project" value="EnsemblFungi"/>
</dbReference>
<dbReference type="GO" id="GO:0042802">
    <property type="term" value="F:identical protein binding"/>
    <property type="evidence" value="ECO:0007669"/>
    <property type="project" value="EnsemblFungi"/>
</dbReference>
<dbReference type="InterPro" id="IPR008271">
    <property type="entry name" value="Ser/Thr_kinase_AS"/>
</dbReference>
<dbReference type="InterPro" id="IPR011009">
    <property type="entry name" value="Kinase-like_dom_sf"/>
</dbReference>
<dbReference type="GO" id="GO:0000082">
    <property type="term" value="P:G1/S transition of mitotic cell cycle"/>
    <property type="evidence" value="ECO:0007669"/>
    <property type="project" value="EnsemblFungi"/>
</dbReference>
<dbReference type="GO" id="GO:0000775">
    <property type="term" value="C:chromosome, centromeric region"/>
    <property type="evidence" value="ECO:0007669"/>
    <property type="project" value="EnsemblFungi"/>
</dbReference>
<keyword evidence="5 9" id="KW-0418">Kinase</keyword>
<evidence type="ECO:0000256" key="4">
    <source>
        <dbReference type="ARBA" id="ARBA00022741"/>
    </source>
</evidence>
<dbReference type="GO" id="GO:0006270">
    <property type="term" value="P:DNA replication initiation"/>
    <property type="evidence" value="ECO:0007669"/>
    <property type="project" value="EnsemblFungi"/>
</dbReference>
<reference evidence="9 11" key="1">
    <citation type="journal article" date="2011" name="Science">
        <title>Comparative functional genomics of the fission yeasts.</title>
        <authorList>
            <person name="Rhind N."/>
            <person name="Chen Z."/>
            <person name="Yassour M."/>
            <person name="Thompson D.A."/>
            <person name="Haas B.J."/>
            <person name="Habib N."/>
            <person name="Wapinski I."/>
            <person name="Roy S."/>
            <person name="Lin M.F."/>
            <person name="Heiman D.I."/>
            <person name="Young S.K."/>
            <person name="Furuya K."/>
            <person name="Guo Y."/>
            <person name="Pidoux A."/>
            <person name="Chen H.M."/>
            <person name="Robbertse B."/>
            <person name="Goldberg J.M."/>
            <person name="Aoki K."/>
            <person name="Bayne E.H."/>
            <person name="Berlin A.M."/>
            <person name="Desjardins C.A."/>
            <person name="Dobbs E."/>
            <person name="Dukaj L."/>
            <person name="Fan L."/>
            <person name="FitzGerald M.G."/>
            <person name="French C."/>
            <person name="Gujja S."/>
            <person name="Hansen K."/>
            <person name="Keifenheim D."/>
            <person name="Levin J.Z."/>
            <person name="Mosher R.A."/>
            <person name="Mueller C.A."/>
            <person name="Pfiffner J."/>
            <person name="Priest M."/>
            <person name="Russ C."/>
            <person name="Smialowska A."/>
            <person name="Swoboda P."/>
            <person name="Sykes S.M."/>
            <person name="Vaughn M."/>
            <person name="Vengrova S."/>
            <person name="Yoder R."/>
            <person name="Zeng Q."/>
            <person name="Allshire R."/>
            <person name="Baulcombe D."/>
            <person name="Birren B.W."/>
            <person name="Brown W."/>
            <person name="Ekwall K."/>
            <person name="Kellis M."/>
            <person name="Leatherwood J."/>
            <person name="Levin H."/>
            <person name="Margalit H."/>
            <person name="Martienssen R."/>
            <person name="Nieduszynski C.A."/>
            <person name="Spatafora J.W."/>
            <person name="Friedman N."/>
            <person name="Dalgaard J.Z."/>
            <person name="Baumann P."/>
            <person name="Niki H."/>
            <person name="Regev A."/>
            <person name="Nusbaum C."/>
        </authorList>
    </citation>
    <scope>NUCLEOTIDE SEQUENCE [LARGE SCALE GENOMIC DNA]</scope>
    <source>
        <strain evidence="11">yFS275 / FY16936</strain>
    </source>
</reference>
<dbReference type="GO" id="GO:0031573">
    <property type="term" value="P:mitotic intra-S DNA damage checkpoint signaling"/>
    <property type="evidence" value="ECO:0007669"/>
    <property type="project" value="EnsemblFungi"/>
</dbReference>
<dbReference type="JaponicusDB" id="SJAG_03160">
    <property type="gene designation" value="hsk1"/>
</dbReference>
<dbReference type="OrthoDB" id="10020333at2759"/>
<feature type="region of interest" description="Disordered" evidence="7">
    <location>
        <begin position="441"/>
        <end position="493"/>
    </location>
</feature>
<dbReference type="Pfam" id="PF00069">
    <property type="entry name" value="Pkinase"/>
    <property type="match status" value="2"/>
</dbReference>
<feature type="domain" description="Protein kinase" evidence="8">
    <location>
        <begin position="68"/>
        <end position="430"/>
    </location>
</feature>
<dbReference type="GO" id="GO:0044773">
    <property type="term" value="P:mitotic DNA damage checkpoint signaling"/>
    <property type="evidence" value="ECO:0000318"/>
    <property type="project" value="GO_Central"/>
</dbReference>
<dbReference type="GO" id="GO:1904968">
    <property type="term" value="P:positive regulation of spindle attachment to meiosis I kinetochore"/>
    <property type="evidence" value="ECO:0007669"/>
    <property type="project" value="EnsemblFungi"/>
</dbReference>
<keyword evidence="2" id="KW-0723">Serine/threonine-protein kinase</keyword>
<dbReference type="VEuPathDB" id="FungiDB:SJAG_03160"/>
<dbReference type="GO" id="GO:0031431">
    <property type="term" value="C:Dbf4-dependent protein kinase complex"/>
    <property type="evidence" value="ECO:0007669"/>
    <property type="project" value="EnsemblFungi"/>
</dbReference>
<gene>
    <name evidence="10" type="primary">hsk1</name>
    <name evidence="9" type="ORF">SJAG_03160</name>
</gene>
<dbReference type="EMBL" id="KE651167">
    <property type="protein sequence ID" value="EEB08033.1"/>
    <property type="molecule type" value="Genomic_DNA"/>
</dbReference>
<dbReference type="GO" id="GO:1902977">
    <property type="term" value="P:mitotic DNA replication preinitiation complex assembly"/>
    <property type="evidence" value="ECO:0007669"/>
    <property type="project" value="EnsemblFungi"/>
</dbReference>
<sequence>MGGDQEKNSVALETAGAPKSVEEEAIATDVDEVKPIEEEFTIKRQVSAATLEEIAQIEQSFTGLCEHYRLIDKIGEGTFSSVYKAEDLKYDDYVNDWDMQANLGQDKKRQRLVGLPQKRSKYVAIKRIYATSSPQRIYNELEILYLLRGSPVIAPIVTALRHEDQVLAVLPYFEHTDFRKFYSTFSYADMSCYFRSLFQALQQTHELGIIHRDIKPSNFLFNVEQKQGILVDFGLAERMEDRSRSHPCKCAAQTDNSTIADYIPPFASSLGYVKNDIRPSKRANRAGTRGFRAPEVLFKCSSQTTKIDIWAAGVVLMSFLTKRFPMFNSQDDTDALMEIACIFGKQEIRQCAALHNCVFETNVNTLTEKRVSFRKLILWASCGSASTYKDKLSQKPSKEELLSIDFLEKCLELNCNKRITAQEALQHKFLWLDQLEREDESLEDLDATEEDTENDADDDVPHISRIFETTDPVMPKTPRTPNTPCTLKRKTIT</sequence>
<protein>
    <recommendedName>
        <fullName evidence="1">non-specific serine/threonine protein kinase</fullName>
        <ecNumber evidence="1">2.7.11.1</ecNumber>
    </recommendedName>
</protein>
<dbReference type="PROSITE" id="PS50011">
    <property type="entry name" value="PROTEIN_KINASE_DOM"/>
    <property type="match status" value="1"/>
</dbReference>
<dbReference type="PANTHER" id="PTHR44167">
    <property type="entry name" value="OVARIAN-SPECIFIC SERINE/THREONINE-PROTEIN KINASE LOK-RELATED"/>
    <property type="match status" value="1"/>
</dbReference>
<evidence type="ECO:0000313" key="10">
    <source>
        <dbReference type="JaponicusDB" id="SJAG_03160"/>
    </source>
</evidence>
<dbReference type="GO" id="GO:0000785">
    <property type="term" value="C:chromatin"/>
    <property type="evidence" value="ECO:0007669"/>
    <property type="project" value="EnsemblFungi"/>
</dbReference>
<dbReference type="GO" id="GO:0004674">
    <property type="term" value="F:protein serine/threonine kinase activity"/>
    <property type="evidence" value="ECO:0000318"/>
    <property type="project" value="GO_Central"/>
</dbReference>
<dbReference type="eggNOG" id="KOG1167">
    <property type="taxonomic scope" value="Eukaryota"/>
</dbReference>
<keyword evidence="4" id="KW-0547">Nucleotide-binding</keyword>
<name>B6K3H6_SCHJY</name>
<dbReference type="GO" id="GO:0005524">
    <property type="term" value="F:ATP binding"/>
    <property type="evidence" value="ECO:0007669"/>
    <property type="project" value="UniProtKB-KW"/>
</dbReference>
<dbReference type="STRING" id="402676.B6K3H6"/>
<evidence type="ECO:0000256" key="6">
    <source>
        <dbReference type="ARBA" id="ARBA00022840"/>
    </source>
</evidence>
<dbReference type="RefSeq" id="XP_002174326.1">
    <property type="nucleotide sequence ID" value="XM_002174290.2"/>
</dbReference>
<dbReference type="GO" id="GO:0005634">
    <property type="term" value="C:nucleus"/>
    <property type="evidence" value="ECO:0000318"/>
    <property type="project" value="GO_Central"/>
</dbReference>
<dbReference type="OMA" id="QGFTMEK"/>
<dbReference type="GO" id="GO:1905263">
    <property type="term" value="P:positive regulation of meiotic DNA double-strand break formation involved in reciprocal meiotic recombination"/>
    <property type="evidence" value="ECO:0007669"/>
    <property type="project" value="EnsemblFungi"/>
</dbReference>
<evidence type="ECO:0000256" key="7">
    <source>
        <dbReference type="SAM" id="MobiDB-lite"/>
    </source>
</evidence>
<dbReference type="InterPro" id="IPR000719">
    <property type="entry name" value="Prot_kinase_dom"/>
</dbReference>
<dbReference type="CDD" id="cd14019">
    <property type="entry name" value="STKc_Cdc7"/>
    <property type="match status" value="1"/>
</dbReference>
<dbReference type="GO" id="GO:0006279">
    <property type="term" value="P:premeiotic DNA replication"/>
    <property type="evidence" value="ECO:0007669"/>
    <property type="project" value="EnsemblFungi"/>
</dbReference>
<dbReference type="GO" id="GO:1905342">
    <property type="term" value="P:positive regulation of protein localization to kinetochore"/>
    <property type="evidence" value="ECO:0007669"/>
    <property type="project" value="EnsemblFungi"/>
</dbReference>
<evidence type="ECO:0000256" key="1">
    <source>
        <dbReference type="ARBA" id="ARBA00012513"/>
    </source>
</evidence>
<dbReference type="GO" id="GO:0060903">
    <property type="term" value="P:positive regulation of meiosis I"/>
    <property type="evidence" value="ECO:0007669"/>
    <property type="project" value="EnsemblFungi"/>
</dbReference>
<dbReference type="GO" id="GO:0031503">
    <property type="term" value="P:protein-containing complex localization"/>
    <property type="evidence" value="ECO:0007669"/>
    <property type="project" value="EnsemblFungi"/>
</dbReference>
<evidence type="ECO:0000256" key="2">
    <source>
        <dbReference type="ARBA" id="ARBA00022527"/>
    </source>
</evidence>
<feature type="compositionally biased region" description="Acidic residues" evidence="7">
    <location>
        <begin position="441"/>
        <end position="458"/>
    </location>
</feature>
<dbReference type="GO" id="GO:0045739">
    <property type="term" value="P:positive regulation of DNA repair"/>
    <property type="evidence" value="ECO:0007669"/>
    <property type="project" value="EnsemblFungi"/>
</dbReference>
<evidence type="ECO:0000259" key="8">
    <source>
        <dbReference type="PROSITE" id="PS50011"/>
    </source>
</evidence>
<accession>B6K3H6</accession>